<comment type="caution">
    <text evidence="1">The sequence shown here is derived from an EMBL/GenBank/DDBJ whole genome shotgun (WGS) entry which is preliminary data.</text>
</comment>
<reference evidence="1 2" key="1">
    <citation type="submission" date="2019-12" db="EMBL/GenBank/DDBJ databases">
        <title>Genomic-based taxomic classification of the family Erythrobacteraceae.</title>
        <authorList>
            <person name="Xu L."/>
        </authorList>
    </citation>
    <scope>NUCLEOTIDE SEQUENCE [LARGE SCALE GENOMIC DNA]</scope>
    <source>
        <strain evidence="1 2">JCM 17802</strain>
    </source>
</reference>
<dbReference type="Proteomes" id="UP000468943">
    <property type="component" value="Unassembled WGS sequence"/>
</dbReference>
<dbReference type="SUPFAM" id="SSF54427">
    <property type="entry name" value="NTF2-like"/>
    <property type="match status" value="1"/>
</dbReference>
<dbReference type="Gene3D" id="3.10.450.50">
    <property type="match status" value="1"/>
</dbReference>
<dbReference type="InterPro" id="IPR032710">
    <property type="entry name" value="NTF2-like_dom_sf"/>
</dbReference>
<evidence type="ECO:0000313" key="2">
    <source>
        <dbReference type="Proteomes" id="UP000468943"/>
    </source>
</evidence>
<keyword evidence="2" id="KW-1185">Reference proteome</keyword>
<protein>
    <submittedName>
        <fullName evidence="1">Uncharacterized protein</fullName>
    </submittedName>
</protein>
<accession>A0A6I4SL83</accession>
<dbReference type="OrthoDB" id="9808719at2"/>
<dbReference type="EMBL" id="WTYS01000001">
    <property type="protein sequence ID" value="MXO56475.1"/>
    <property type="molecule type" value="Genomic_DNA"/>
</dbReference>
<gene>
    <name evidence="1" type="ORF">GRI36_06230</name>
</gene>
<dbReference type="AlphaFoldDB" id="A0A6I4SL83"/>
<organism evidence="1 2">
    <name type="scientific">Pontixanthobacter gangjinensis</name>
    <dbReference type="NCBI Taxonomy" id="1028742"/>
    <lineage>
        <taxon>Bacteria</taxon>
        <taxon>Pseudomonadati</taxon>
        <taxon>Pseudomonadota</taxon>
        <taxon>Alphaproteobacteria</taxon>
        <taxon>Sphingomonadales</taxon>
        <taxon>Erythrobacteraceae</taxon>
        <taxon>Pontixanthobacter</taxon>
    </lineage>
</organism>
<evidence type="ECO:0000313" key="1">
    <source>
        <dbReference type="EMBL" id="MXO56475.1"/>
    </source>
</evidence>
<name>A0A6I4SL83_9SPHN</name>
<dbReference type="RefSeq" id="WP_160597674.1">
    <property type="nucleotide sequence ID" value="NZ_WTYS01000001.1"/>
</dbReference>
<proteinExistence type="predicted"/>
<sequence>MELYLQNLDNMLAAWNAPDEGDVLKLAETALEHNVHFVDPNHNIMGVEAFVAMVHAVKKQIPGAVYSRTSRVDIQNNHCRYHWAIHMGDKLLMSGFDVTEVNDGGKIVKVIGFFGELSA</sequence>